<dbReference type="InterPro" id="IPR057499">
    <property type="entry name" value="Kelch_FKB95"/>
</dbReference>
<reference evidence="5" key="2">
    <citation type="submission" date="2025-08" db="UniProtKB">
        <authorList>
            <consortium name="RefSeq"/>
        </authorList>
    </citation>
    <scope>IDENTIFICATION</scope>
    <source>
        <tissue evidence="5">Leaf</tissue>
    </source>
</reference>
<dbReference type="Pfam" id="PF00646">
    <property type="entry name" value="F-box"/>
    <property type="match status" value="1"/>
</dbReference>
<name>A0ABM0TDL3_CAMSA</name>
<dbReference type="GeneID" id="104709969"/>
<organism evidence="4 5">
    <name type="scientific">Camelina sativa</name>
    <name type="common">False flax</name>
    <name type="synonym">Myagrum sativum</name>
    <dbReference type="NCBI Taxonomy" id="90675"/>
    <lineage>
        <taxon>Eukaryota</taxon>
        <taxon>Viridiplantae</taxon>
        <taxon>Streptophyta</taxon>
        <taxon>Embryophyta</taxon>
        <taxon>Tracheophyta</taxon>
        <taxon>Spermatophyta</taxon>
        <taxon>Magnoliopsida</taxon>
        <taxon>eudicotyledons</taxon>
        <taxon>Gunneridae</taxon>
        <taxon>Pentapetalae</taxon>
        <taxon>rosids</taxon>
        <taxon>malvids</taxon>
        <taxon>Brassicales</taxon>
        <taxon>Brassicaceae</taxon>
        <taxon>Camelineae</taxon>
        <taxon>Camelina</taxon>
    </lineage>
</organism>
<dbReference type="RefSeq" id="XP_010424802.1">
    <property type="nucleotide sequence ID" value="XM_010426500.1"/>
</dbReference>
<dbReference type="Proteomes" id="UP000694864">
    <property type="component" value="Chromosome 8"/>
</dbReference>
<evidence type="ECO:0000313" key="4">
    <source>
        <dbReference type="Proteomes" id="UP000694864"/>
    </source>
</evidence>
<dbReference type="InterPro" id="IPR036047">
    <property type="entry name" value="F-box-like_dom_sf"/>
</dbReference>
<evidence type="ECO:0000259" key="3">
    <source>
        <dbReference type="Pfam" id="PF25210"/>
    </source>
</evidence>
<protein>
    <submittedName>
        <fullName evidence="5">F-box/kelch-repeat protein At5g03000</fullName>
    </submittedName>
</protein>
<dbReference type="PANTHER" id="PTHR24414:SF196">
    <property type="entry name" value="BNACNNG12250D PROTEIN"/>
    <property type="match status" value="1"/>
</dbReference>
<dbReference type="InterPro" id="IPR015915">
    <property type="entry name" value="Kelch-typ_b-propeller"/>
</dbReference>
<dbReference type="Gene3D" id="2.120.10.80">
    <property type="entry name" value="Kelch-type beta propeller"/>
    <property type="match status" value="1"/>
</dbReference>
<dbReference type="InterPro" id="IPR050354">
    <property type="entry name" value="F-box/kelch-repeat_ARATH"/>
</dbReference>
<dbReference type="InterPro" id="IPR001810">
    <property type="entry name" value="F-box_dom"/>
</dbReference>
<dbReference type="CDD" id="cd22152">
    <property type="entry name" value="F-box_AtAFR-like"/>
    <property type="match status" value="1"/>
</dbReference>
<dbReference type="InterPro" id="IPR006652">
    <property type="entry name" value="Kelch_1"/>
</dbReference>
<accession>A0ABM0TDL3</accession>
<feature type="region of interest" description="Disordered" evidence="1">
    <location>
        <begin position="1"/>
        <end position="23"/>
    </location>
</feature>
<evidence type="ECO:0000259" key="2">
    <source>
        <dbReference type="Pfam" id="PF00646"/>
    </source>
</evidence>
<dbReference type="PANTHER" id="PTHR24414">
    <property type="entry name" value="F-BOX/KELCH-REPEAT PROTEIN SKIP4"/>
    <property type="match status" value="1"/>
</dbReference>
<reference evidence="4" key="1">
    <citation type="journal article" date="2014" name="Nat. Commun.">
        <title>The emerging biofuel crop Camelina sativa retains a highly undifferentiated hexaploid genome structure.</title>
        <authorList>
            <person name="Kagale S."/>
            <person name="Koh C."/>
            <person name="Nixon J."/>
            <person name="Bollina V."/>
            <person name="Clarke W.E."/>
            <person name="Tuteja R."/>
            <person name="Spillane C."/>
            <person name="Robinson S.J."/>
            <person name="Links M.G."/>
            <person name="Clarke C."/>
            <person name="Higgins E.E."/>
            <person name="Huebert T."/>
            <person name="Sharpe A.G."/>
            <person name="Parkin I.A."/>
        </authorList>
    </citation>
    <scope>NUCLEOTIDE SEQUENCE [LARGE SCALE GENOMIC DNA]</scope>
    <source>
        <strain evidence="4">cv. DH55</strain>
    </source>
</reference>
<feature type="domain" description="F-box" evidence="2">
    <location>
        <begin position="24"/>
        <end position="63"/>
    </location>
</feature>
<evidence type="ECO:0000256" key="1">
    <source>
        <dbReference type="SAM" id="MobiDB-lite"/>
    </source>
</evidence>
<sequence length="345" mass="38856">MTTTEEISLRRKSSESSPPPPTSFSSLPYDVALNFLARVSRFHHPALSLVSKGFRSLIASPELDATRSSIGKTEDCIYLCLNLDDQKNPNPSCFTLSPVPTQHKPVRIPSLPYQHSKYSTVVAKGSEIYVIGGILKGKRSKRVLVLDCRSHQWRKLPNMRLRRAPSAAHVGVDGKIYVIGGSRFKSIDNWGEVYDPETQTWEPILPTALDDLIVQKKHLVPGSLVMGGKVYHMDDLFQLHLKPICLVEIDKALCPILVSEVGDLLWRDPNDADSVWSKSVVACRKGRKRRRTNEFKTKILCTQVSFERRDFGELRAFVEWSKTVFTFDGCDSPSYFVLHSAIVTL</sequence>
<dbReference type="Pfam" id="PF25210">
    <property type="entry name" value="Kelch_FKB95"/>
    <property type="match status" value="1"/>
</dbReference>
<feature type="domain" description="FKB95-like N-terminal Kelch" evidence="3">
    <location>
        <begin position="100"/>
        <end position="235"/>
    </location>
</feature>
<proteinExistence type="predicted"/>
<evidence type="ECO:0000313" key="5">
    <source>
        <dbReference type="RefSeq" id="XP_010424802.1"/>
    </source>
</evidence>
<dbReference type="SMART" id="SM00612">
    <property type="entry name" value="Kelch"/>
    <property type="match status" value="2"/>
</dbReference>
<keyword evidence="4" id="KW-1185">Reference proteome</keyword>
<dbReference type="SUPFAM" id="SSF81383">
    <property type="entry name" value="F-box domain"/>
    <property type="match status" value="1"/>
</dbReference>
<dbReference type="SUPFAM" id="SSF117281">
    <property type="entry name" value="Kelch motif"/>
    <property type="match status" value="1"/>
</dbReference>
<gene>
    <name evidence="5" type="primary">LOC104709969</name>
</gene>